<proteinExistence type="predicted"/>
<name>A0A9E7SH13_9CAUD</name>
<dbReference type="EMBL" id="ON528933">
    <property type="protein sequence ID" value="USL85058.1"/>
    <property type="molecule type" value="Genomic_DNA"/>
</dbReference>
<organism evidence="1 2">
    <name type="scientific">Arthrobacter phage SWEP2</name>
    <dbReference type="NCBI Taxonomy" id="2945958"/>
    <lineage>
        <taxon>Viruses</taxon>
        <taxon>Duplodnaviria</taxon>
        <taxon>Heunggongvirae</taxon>
        <taxon>Uroviricota</taxon>
        <taxon>Caudoviricetes</taxon>
        <taxon>Casidaviridae</taxon>
        <taxon>Swepdovirus</taxon>
        <taxon>Swepdovirus SWEP2</taxon>
    </lineage>
</organism>
<protein>
    <submittedName>
        <fullName evidence="1">Holin</fullName>
    </submittedName>
</protein>
<evidence type="ECO:0000313" key="2">
    <source>
        <dbReference type="Proteomes" id="UP001057418"/>
    </source>
</evidence>
<reference evidence="1" key="1">
    <citation type="submission" date="2022-05" db="EMBL/GenBank/DDBJ databases">
        <authorList>
            <person name="Ruan C."/>
        </authorList>
    </citation>
    <scope>NUCLEOTIDE SEQUENCE</scope>
</reference>
<keyword evidence="2" id="KW-1185">Reference proteome</keyword>
<dbReference type="Proteomes" id="UP001057418">
    <property type="component" value="Segment"/>
</dbReference>
<evidence type="ECO:0000313" key="1">
    <source>
        <dbReference type="EMBL" id="USL85058.1"/>
    </source>
</evidence>
<accession>A0A9E7SH13</accession>
<sequence length="73" mass="7866">MADGVRVIHKTVDELRAEVQAIKAQFPALAAFDPGDYCCAGCATSAVQQAHGPEAADAWERLEQCWYLLDGDA</sequence>